<dbReference type="SUPFAM" id="SSF49265">
    <property type="entry name" value="Fibronectin type III"/>
    <property type="match status" value="2"/>
</dbReference>
<feature type="region of interest" description="Disordered" evidence="5">
    <location>
        <begin position="1033"/>
        <end position="1056"/>
    </location>
</feature>
<feature type="compositionally biased region" description="Polar residues" evidence="5">
    <location>
        <begin position="1429"/>
        <end position="1441"/>
    </location>
</feature>
<proteinExistence type="inferred from homology"/>
<dbReference type="FunFam" id="2.30.30.40:FF:000016">
    <property type="entry name" value="RIMS-binding protein 2 isoform X2"/>
    <property type="match status" value="1"/>
</dbReference>
<feature type="compositionally biased region" description="Basic residues" evidence="5">
    <location>
        <begin position="1114"/>
        <end position="1129"/>
    </location>
</feature>
<feature type="domain" description="Fibronectin type-III" evidence="8">
    <location>
        <begin position="438"/>
        <end position="524"/>
    </location>
</feature>
<feature type="region of interest" description="Disordered" evidence="5">
    <location>
        <begin position="1111"/>
        <end position="1136"/>
    </location>
</feature>
<dbReference type="CDD" id="cd12012">
    <property type="entry name" value="SH3_RIM-BP_2"/>
    <property type="match status" value="1"/>
</dbReference>
<feature type="domain" description="Fibronectin type-III" evidence="8">
    <location>
        <begin position="530"/>
        <end position="627"/>
    </location>
</feature>
<dbReference type="PROSITE" id="PS50853">
    <property type="entry name" value="FN3"/>
    <property type="match status" value="3"/>
</dbReference>
<dbReference type="InterPro" id="IPR001452">
    <property type="entry name" value="SH3_domain"/>
</dbReference>
<dbReference type="InterPro" id="IPR013783">
    <property type="entry name" value="Ig-like_fold"/>
</dbReference>
<feature type="domain" description="SH3" evidence="7">
    <location>
        <begin position="188"/>
        <end position="256"/>
    </location>
</feature>
<dbReference type="InterPro" id="IPR035755">
    <property type="entry name" value="RIM-BP_SH3_3"/>
</dbReference>
<dbReference type="Gene3D" id="2.30.30.40">
    <property type="entry name" value="SH3 Domains"/>
    <property type="match status" value="3"/>
</dbReference>
<keyword evidence="3" id="KW-0677">Repeat</keyword>
<dbReference type="CDD" id="cd00063">
    <property type="entry name" value="FN3"/>
    <property type="match status" value="2"/>
</dbReference>
<dbReference type="Proteomes" id="UP000054826">
    <property type="component" value="Unassembled WGS sequence"/>
</dbReference>
<protein>
    <submittedName>
        <fullName evidence="9">Peripheral-type benzodiazepine receptor-associated protein 1</fullName>
    </submittedName>
</protein>
<evidence type="ECO:0000256" key="3">
    <source>
        <dbReference type="ARBA" id="ARBA00022737"/>
    </source>
</evidence>
<dbReference type="InterPro" id="IPR057884">
    <property type="entry name" value="FN3_RIM-BP1/2/3"/>
</dbReference>
<dbReference type="PRINTS" id="PR00452">
    <property type="entry name" value="SH3DOMAIN"/>
</dbReference>
<evidence type="ECO:0000256" key="4">
    <source>
        <dbReference type="PROSITE-ProRule" id="PRU00192"/>
    </source>
</evidence>
<evidence type="ECO:0000313" key="9">
    <source>
        <dbReference type="EMBL" id="KRZ40570.1"/>
    </source>
</evidence>
<dbReference type="InterPro" id="IPR003961">
    <property type="entry name" value="FN3_dom"/>
</dbReference>
<dbReference type="GO" id="GO:0045202">
    <property type="term" value="C:synapse"/>
    <property type="evidence" value="ECO:0007669"/>
    <property type="project" value="GOC"/>
</dbReference>
<feature type="region of interest" description="Disordered" evidence="5">
    <location>
        <begin position="1157"/>
        <end position="1210"/>
    </location>
</feature>
<dbReference type="PANTHER" id="PTHR14234:SF19">
    <property type="entry name" value="RIM-BINDING PROTEIN, ISOFORM F"/>
    <property type="match status" value="1"/>
</dbReference>
<feature type="compositionally biased region" description="Basic and acidic residues" evidence="5">
    <location>
        <begin position="1164"/>
        <end position="1174"/>
    </location>
</feature>
<feature type="region of interest" description="Disordered" evidence="5">
    <location>
        <begin position="791"/>
        <end position="810"/>
    </location>
</feature>
<dbReference type="Pfam" id="PF07653">
    <property type="entry name" value="SH3_2"/>
    <property type="match status" value="3"/>
</dbReference>
<name>A0A0V1K017_TRIPS</name>
<dbReference type="InterPro" id="IPR036028">
    <property type="entry name" value="SH3-like_dom_sf"/>
</dbReference>
<dbReference type="CDD" id="cd12013">
    <property type="entry name" value="SH3_RIM-BP_3"/>
    <property type="match status" value="1"/>
</dbReference>
<evidence type="ECO:0000259" key="7">
    <source>
        <dbReference type="PROSITE" id="PS50002"/>
    </source>
</evidence>
<dbReference type="InterPro" id="IPR036116">
    <property type="entry name" value="FN3_sf"/>
</dbReference>
<feature type="signal peptide" evidence="6">
    <location>
        <begin position="1"/>
        <end position="19"/>
    </location>
</feature>
<reference evidence="9 10" key="1">
    <citation type="submission" date="2015-01" db="EMBL/GenBank/DDBJ databases">
        <title>Evolution of Trichinella species and genotypes.</title>
        <authorList>
            <person name="Korhonen P.K."/>
            <person name="Edoardo P."/>
            <person name="Giuseppe L.R."/>
            <person name="Gasser R.B."/>
        </authorList>
    </citation>
    <scope>NUCLEOTIDE SEQUENCE [LARGE SCALE GENOMIC DNA]</scope>
    <source>
        <strain evidence="9">ISS176</strain>
    </source>
</reference>
<evidence type="ECO:0000256" key="5">
    <source>
        <dbReference type="SAM" id="MobiDB-lite"/>
    </source>
</evidence>
<accession>A0A0V1K017</accession>
<dbReference type="SMART" id="SM00060">
    <property type="entry name" value="FN3"/>
    <property type="match status" value="3"/>
</dbReference>
<comment type="similarity">
    <text evidence="1">Belongs to the RIMBP family.</text>
</comment>
<keyword evidence="6" id="KW-0732">Signal</keyword>
<evidence type="ECO:0000313" key="10">
    <source>
        <dbReference type="Proteomes" id="UP000054826"/>
    </source>
</evidence>
<dbReference type="PROSITE" id="PS50002">
    <property type="entry name" value="SH3"/>
    <property type="match status" value="3"/>
</dbReference>
<feature type="domain" description="SH3" evidence="7">
    <location>
        <begin position="891"/>
        <end position="959"/>
    </location>
</feature>
<keyword evidence="2 4" id="KW-0728">SH3 domain</keyword>
<dbReference type="GO" id="GO:0007274">
    <property type="term" value="P:neuromuscular synaptic transmission"/>
    <property type="evidence" value="ECO:0007669"/>
    <property type="project" value="TreeGrafter"/>
</dbReference>
<dbReference type="PANTHER" id="PTHR14234">
    <property type="entry name" value="RIM BINDING PROTEIN-RELATED"/>
    <property type="match status" value="1"/>
</dbReference>
<dbReference type="FunFam" id="2.30.30.40:FF:000023">
    <property type="entry name" value="RIMS-binding protein 2 isoform F"/>
    <property type="match status" value="1"/>
</dbReference>
<feature type="compositionally biased region" description="Low complexity" evidence="5">
    <location>
        <begin position="1384"/>
        <end position="1403"/>
    </location>
</feature>
<feature type="domain" description="SH3" evidence="7">
    <location>
        <begin position="1251"/>
        <end position="1319"/>
    </location>
</feature>
<dbReference type="EMBL" id="JYDV01000026">
    <property type="protein sequence ID" value="KRZ40570.1"/>
    <property type="molecule type" value="Genomic_DNA"/>
</dbReference>
<feature type="domain" description="Fibronectin type-III" evidence="8">
    <location>
        <begin position="347"/>
        <end position="435"/>
    </location>
</feature>
<evidence type="ECO:0000256" key="1">
    <source>
        <dbReference type="ARBA" id="ARBA00010749"/>
    </source>
</evidence>
<dbReference type="InterPro" id="IPR040325">
    <property type="entry name" value="RIMBP1/2/3"/>
</dbReference>
<feature type="compositionally biased region" description="Polar residues" evidence="5">
    <location>
        <begin position="1364"/>
        <end position="1383"/>
    </location>
</feature>
<keyword evidence="9" id="KW-0675">Receptor</keyword>
<dbReference type="InterPro" id="IPR035753">
    <property type="entry name" value="RIM-BP_SH3_2"/>
</dbReference>
<organism evidence="9 10">
    <name type="scientific">Trichinella pseudospiralis</name>
    <name type="common">Parasitic roundworm</name>
    <dbReference type="NCBI Taxonomy" id="6337"/>
    <lineage>
        <taxon>Eukaryota</taxon>
        <taxon>Metazoa</taxon>
        <taxon>Ecdysozoa</taxon>
        <taxon>Nematoda</taxon>
        <taxon>Enoplea</taxon>
        <taxon>Dorylaimia</taxon>
        <taxon>Trichinellida</taxon>
        <taxon>Trichinellidae</taxon>
        <taxon>Trichinella</taxon>
    </lineage>
</organism>
<evidence type="ECO:0000259" key="8">
    <source>
        <dbReference type="PROSITE" id="PS50853"/>
    </source>
</evidence>
<feature type="region of interest" description="Disordered" evidence="5">
    <location>
        <begin position="1348"/>
        <end position="1469"/>
    </location>
</feature>
<evidence type="ECO:0000256" key="2">
    <source>
        <dbReference type="ARBA" id="ARBA00022443"/>
    </source>
</evidence>
<feature type="chain" id="PRO_5006880755" evidence="6">
    <location>
        <begin position="20"/>
        <end position="1469"/>
    </location>
</feature>
<sequence length="1469" mass="164343">RSAFLFLSFLLSLFSVSLPSLLLSLYSVSSVCYILCFLKFYFSKQKKYYSSCQQHHYFWCECTSASVNVCHKRTVNKDCLNATAVVRQRIGQIEEELLSLKQTLEMLNWRSSSESSKKLDRQVQFDVSKSSATSGYQWSGDGDGAPNRRCRIFNSDTQQKNMTSLSRLTLNDDEVDLKFIKEWMSSKPGCRLFQAKYKYRPLKDSPNDNPELELPLNEGDLVLVCGKMDEDSFYMGELVNGRRGLVPSNYVEPIRLDSLNKITDNASSLKSLNSASALTVDYAHDVNRENNLSFILQNNSAHSTTVQRGHNDYMSSLPEHMCPYPCVDVTNVTVHELRQNDGIRVPSPNSLTVEKQLRKSVLISWTPPTANLVPVLQYHVCIDGVVRTVVPAGYNTKALVEDIDNDKISRLSVRSVAESGYSPDAACTVTIGKDSNVAPQDVRVSSITPLSAQVAWYPGNSNCEHVILLNGLKVGTCPPGIYQILLKGLIPSTLYRCSVRVKDPKAVLEEQPVEGYVDFKTLSKIGLPDAPTNVQCEFGPQDGTLLVTWQPVTTQPKPPSRAAIAGYLVYADGKKISEVDTPTGDHVLLKWADLSDDPPLFITVKAKTREGAISADSNAVRLPKPEQKSPQTAKLIAVTSANEKTSLIPPAMNSYAEVNSYNYYTASPNTQNIRLSQTLPTRSLCQPANLSSCQLPMVNSSNLGLSDLFLERIILHALLTKLNWSLKWSLLLFYEFVRKRRAIGHRTPSSTIRTAPSYYIFHPPLTKPDEGGKLTERPSLLEMETNYLLRQQQKSRSSMRRRSLSLEDDKSPEFRGQTYIEIPQILMEDTVPIVTARTADTWTPSMKYIQPVYNSKSLPRQRHVTNSRAASEPDLRIDHRGASSSWRNRSRSRRCLVAMYDYNPKHMSPNYNAVRDELSFQRGQLIRLLEDPDPDGFYLGQINGRIGLVPSNLVVEVKNELRYLPAIPVEDPYVMPFAGNGAWNHLPMLPLMDPFTLQRMKENSAYGRFRRRYATSADYEQWAHSSDPTLSRYVDYETSSGTPDERYSKNHQRNRRMKFKQKSYSLDQPQVDNILEREQSPVYCAGPDDEGPVGQEYHGRRAMLPHMSGNHVSPSRHQHIGKSHGRKSKRDINGEPSDYYPVNSFVNQHENYYQTHWHTSPRYDSPRRSLDKRPVGNTIGYRSSNYNGGRYIDGGKGSPDGREEPPTAYRQRQLHSTNISDSEVRVRRNESGSNNYNNQLISIIREAVRTGPATSVVAKFDYDPRILSPNMDAEQEELRFLSGDVITVFGDMDEDGFYVGELNGRYGLVPSNFLELPNCNGPADASNQMKEESARGVTASVRKEATNYTSAASVPVNSGEKSKPSSTANVQPTSSSKLTTVGGSSQQNAQQNNSSNTVSQRSNDVSKTSASVGKADGRRSSVVPRKGAQNGQRAAATSKQVPSKHPAKSASSKEDSGAGFSKMWKKIVE</sequence>
<dbReference type="SUPFAM" id="SSF50044">
    <property type="entry name" value="SH3-domain"/>
    <property type="match status" value="3"/>
</dbReference>
<feature type="non-terminal residue" evidence="9">
    <location>
        <position position="1"/>
    </location>
</feature>
<dbReference type="Gene3D" id="2.60.40.10">
    <property type="entry name" value="Immunoglobulins"/>
    <property type="match status" value="2"/>
</dbReference>
<evidence type="ECO:0000256" key="6">
    <source>
        <dbReference type="SAM" id="SignalP"/>
    </source>
</evidence>
<gene>
    <name evidence="9" type="primary">BZRAP1</name>
    <name evidence="9" type="ORF">T4C_9642</name>
</gene>
<dbReference type="Pfam" id="PF25523">
    <property type="entry name" value="Ig_RIMBP2"/>
    <property type="match status" value="1"/>
</dbReference>
<dbReference type="CDD" id="cd12014">
    <property type="entry name" value="SH3_RIM-BP_1"/>
    <property type="match status" value="1"/>
</dbReference>
<comment type="caution">
    <text evidence="9">The sequence shown here is derived from an EMBL/GenBank/DDBJ whole genome shotgun (WGS) entry which is preliminary data.</text>
</comment>
<dbReference type="SMART" id="SM00326">
    <property type="entry name" value="SH3"/>
    <property type="match status" value="3"/>
</dbReference>